<protein>
    <recommendedName>
        <fullName evidence="14">PAP-associated domain-containing protein</fullName>
    </recommendedName>
</protein>
<dbReference type="SUPFAM" id="SSF81301">
    <property type="entry name" value="Nucleotidyltransferase"/>
    <property type="match status" value="1"/>
</dbReference>
<dbReference type="EMBL" id="OC923041">
    <property type="protein sequence ID" value="CAD7654595.1"/>
    <property type="molecule type" value="Genomic_DNA"/>
</dbReference>
<dbReference type="GO" id="GO:0046872">
    <property type="term" value="F:metal ion binding"/>
    <property type="evidence" value="ECO:0007669"/>
    <property type="project" value="UniProtKB-KW"/>
</dbReference>
<feature type="domain" description="Poly(A) RNA polymerase mitochondrial-like central palm" evidence="11">
    <location>
        <begin position="186"/>
        <end position="264"/>
    </location>
</feature>
<dbReference type="InterPro" id="IPR054708">
    <property type="entry name" value="MTPAP-like_central"/>
</dbReference>
<feature type="compositionally biased region" description="Low complexity" evidence="9">
    <location>
        <begin position="50"/>
        <end position="61"/>
    </location>
</feature>
<evidence type="ECO:0000256" key="5">
    <source>
        <dbReference type="ARBA" id="ARBA00022679"/>
    </source>
</evidence>
<dbReference type="GO" id="GO:1990817">
    <property type="term" value="F:poly(A) RNA polymerase activity"/>
    <property type="evidence" value="ECO:0007669"/>
    <property type="project" value="TreeGrafter"/>
</dbReference>
<comment type="cofactor">
    <cofactor evidence="1">
        <name>Mn(2+)</name>
        <dbReference type="ChEBI" id="CHEBI:29035"/>
    </cofactor>
</comment>
<feature type="domain" description="Poly(A) RNA polymerase mitochondrial-like central palm" evidence="11">
    <location>
        <begin position="336"/>
        <end position="412"/>
    </location>
</feature>
<evidence type="ECO:0008006" key="14">
    <source>
        <dbReference type="Google" id="ProtNLM"/>
    </source>
</evidence>
<feature type="compositionally biased region" description="Basic and acidic residues" evidence="9">
    <location>
        <begin position="282"/>
        <end position="292"/>
    </location>
</feature>
<comment type="cofactor">
    <cofactor evidence="2">
        <name>Mg(2+)</name>
        <dbReference type="ChEBI" id="CHEBI:18420"/>
    </cofactor>
</comment>
<dbReference type="PANTHER" id="PTHR12271">
    <property type="entry name" value="POLY A POLYMERASE CID PAP -RELATED"/>
    <property type="match status" value="1"/>
</dbReference>
<evidence type="ECO:0000259" key="11">
    <source>
        <dbReference type="Pfam" id="PF22600"/>
    </source>
</evidence>
<keyword evidence="6" id="KW-0479">Metal-binding</keyword>
<feature type="compositionally biased region" description="Polar residues" evidence="9">
    <location>
        <begin position="123"/>
        <end position="135"/>
    </location>
</feature>
<name>A0A7R9M6X6_9ACAR</name>
<dbReference type="SUPFAM" id="SSF81631">
    <property type="entry name" value="PAP/OAS1 substrate-binding domain"/>
    <property type="match status" value="1"/>
</dbReference>
<feature type="region of interest" description="Disordered" evidence="9">
    <location>
        <begin position="264"/>
        <end position="292"/>
    </location>
</feature>
<organism evidence="12">
    <name type="scientific">Oppiella nova</name>
    <dbReference type="NCBI Taxonomy" id="334625"/>
    <lineage>
        <taxon>Eukaryota</taxon>
        <taxon>Metazoa</taxon>
        <taxon>Ecdysozoa</taxon>
        <taxon>Arthropoda</taxon>
        <taxon>Chelicerata</taxon>
        <taxon>Arachnida</taxon>
        <taxon>Acari</taxon>
        <taxon>Acariformes</taxon>
        <taxon>Sarcoptiformes</taxon>
        <taxon>Oribatida</taxon>
        <taxon>Brachypylina</taxon>
        <taxon>Oppioidea</taxon>
        <taxon>Oppiidae</taxon>
        <taxon>Oppiella</taxon>
    </lineage>
</organism>
<dbReference type="AlphaFoldDB" id="A0A7R9M6X6"/>
<dbReference type="Pfam" id="PF03828">
    <property type="entry name" value="PAP_assoc"/>
    <property type="match status" value="1"/>
</dbReference>
<feature type="compositionally biased region" description="Polar residues" evidence="9">
    <location>
        <begin position="1"/>
        <end position="10"/>
    </location>
</feature>
<dbReference type="Proteomes" id="UP000728032">
    <property type="component" value="Unassembled WGS sequence"/>
</dbReference>
<dbReference type="GO" id="GO:0005737">
    <property type="term" value="C:cytoplasm"/>
    <property type="evidence" value="ECO:0007669"/>
    <property type="project" value="UniProtKB-SubCell"/>
</dbReference>
<sequence length="714" mass="80376">MPVHGSQTSPHKLVPFYDNFGGEGQSLASSKSRSRNRNRNRRWKSKARSDSNASSSVVAYAEGQSAQRPHPQHPHHHQQLQHRTPKHKSASNPGVSFPDDGDSHYHRGGGGDHHNHTNRFRGRSQSNASVLSVQQKGAPYRPDNYGGDRSYQSSGGRQHQDFGGRHNQQFRSDRQHDRKDWNRDRLSREMWHFYEDNAQTPDLVTRKNRLRDALHKILTTNFPKYEIELFIVGSSATGLANNKSDVDICLVMKDLADKVKDKANGEAKSAEESETAPVAGVKNEDKRQSLTSTRDDLLDSIVVDVETTRPEVVSATDTKTDSELIHYESDSEKLNVTVDSTDSTAARNDPTVPMLKMVEEVLKNYNFVTNMQIIMAKVPILKFVDRLSGIEVTLNVNKLVSIRNTLLIQDYTRGRPRLSQHYFLLKHMSFPSPTPSHRTADWRLQPLALVIKAWAKDNGINDAYNKSLSSYSLVLMVVHYLQYACSPPVLPCLQQLDPNRYTVKESMHALRTNRKPKPWHSVNDGSLKDLLLGFLDYYSYSFCFAKDALSVRTAHVLPKHVVQRYKCADNHYSHWKFVCVEEPFTRTNTARSVYDEVTFERILSVFRVSHYTVRRYPKLDSIMTGRDYTNDYMLAINQYVNAGPLTTPTKSPGAGAGEGHESPGADGKVVKASTPTGARDKPDPSAQALPTTPDRQRPEASPAKTTTPGATKTD</sequence>
<dbReference type="Gene3D" id="3.30.460.10">
    <property type="entry name" value="Beta Polymerase, domain 2"/>
    <property type="match status" value="1"/>
</dbReference>
<feature type="compositionally biased region" description="Basic and acidic residues" evidence="9">
    <location>
        <begin position="171"/>
        <end position="181"/>
    </location>
</feature>
<dbReference type="InterPro" id="IPR043519">
    <property type="entry name" value="NT_sf"/>
</dbReference>
<feature type="compositionally biased region" description="Low complexity" evidence="9">
    <location>
        <begin position="702"/>
        <end position="714"/>
    </location>
</feature>
<dbReference type="PANTHER" id="PTHR12271:SF40">
    <property type="entry name" value="POLY(A) RNA POLYMERASE GLD2"/>
    <property type="match status" value="1"/>
</dbReference>
<keyword evidence="7" id="KW-0460">Magnesium</keyword>
<dbReference type="EMBL" id="CAJPVJ010008216">
    <property type="protein sequence ID" value="CAG2171782.1"/>
    <property type="molecule type" value="Genomic_DNA"/>
</dbReference>
<comment type="similarity">
    <text evidence="8">Belongs to the DNA polymerase type-B-like family. GLD2 subfamily.</text>
</comment>
<feature type="compositionally biased region" description="Basic residues" evidence="9">
    <location>
        <begin position="70"/>
        <end position="89"/>
    </location>
</feature>
<dbReference type="GO" id="GO:0031123">
    <property type="term" value="P:RNA 3'-end processing"/>
    <property type="evidence" value="ECO:0007669"/>
    <property type="project" value="TreeGrafter"/>
</dbReference>
<evidence type="ECO:0000256" key="4">
    <source>
        <dbReference type="ARBA" id="ARBA00022490"/>
    </source>
</evidence>
<feature type="domain" description="PAP-associated" evidence="10">
    <location>
        <begin position="527"/>
        <end position="588"/>
    </location>
</feature>
<keyword evidence="4" id="KW-0963">Cytoplasm</keyword>
<comment type="subcellular location">
    <subcellularLocation>
        <location evidence="3">Cytoplasm</location>
    </subcellularLocation>
</comment>
<feature type="compositionally biased region" description="Basic and acidic residues" evidence="9">
    <location>
        <begin position="101"/>
        <end position="115"/>
    </location>
</feature>
<evidence type="ECO:0000313" key="12">
    <source>
        <dbReference type="EMBL" id="CAD7654595.1"/>
    </source>
</evidence>
<dbReference type="Pfam" id="PF22600">
    <property type="entry name" value="MTPAP-like_central"/>
    <property type="match status" value="2"/>
</dbReference>
<feature type="compositionally biased region" description="Basic residues" evidence="9">
    <location>
        <begin position="32"/>
        <end position="46"/>
    </location>
</feature>
<feature type="region of interest" description="Disordered" evidence="9">
    <location>
        <begin position="1"/>
        <end position="181"/>
    </location>
</feature>
<accession>A0A7R9M6X6</accession>
<keyword evidence="13" id="KW-1185">Reference proteome</keyword>
<evidence type="ECO:0000256" key="1">
    <source>
        <dbReference type="ARBA" id="ARBA00001936"/>
    </source>
</evidence>
<evidence type="ECO:0000256" key="9">
    <source>
        <dbReference type="SAM" id="MobiDB-lite"/>
    </source>
</evidence>
<proteinExistence type="inferred from homology"/>
<keyword evidence="5" id="KW-0808">Transferase</keyword>
<evidence type="ECO:0000256" key="2">
    <source>
        <dbReference type="ARBA" id="ARBA00001946"/>
    </source>
</evidence>
<dbReference type="InterPro" id="IPR002058">
    <property type="entry name" value="PAP_assoc"/>
</dbReference>
<evidence type="ECO:0000313" key="13">
    <source>
        <dbReference type="Proteomes" id="UP000728032"/>
    </source>
</evidence>
<evidence type="ECO:0000256" key="8">
    <source>
        <dbReference type="ARBA" id="ARBA00038491"/>
    </source>
</evidence>
<evidence type="ECO:0000256" key="6">
    <source>
        <dbReference type="ARBA" id="ARBA00022723"/>
    </source>
</evidence>
<evidence type="ECO:0000259" key="10">
    <source>
        <dbReference type="Pfam" id="PF03828"/>
    </source>
</evidence>
<dbReference type="OrthoDB" id="2274644at2759"/>
<evidence type="ECO:0000256" key="3">
    <source>
        <dbReference type="ARBA" id="ARBA00004496"/>
    </source>
</evidence>
<reference evidence="12" key="1">
    <citation type="submission" date="2020-11" db="EMBL/GenBank/DDBJ databases">
        <authorList>
            <person name="Tran Van P."/>
        </authorList>
    </citation>
    <scope>NUCLEOTIDE SEQUENCE</scope>
</reference>
<dbReference type="CDD" id="cd05402">
    <property type="entry name" value="NT_PAP_TUTase"/>
    <property type="match status" value="1"/>
</dbReference>
<dbReference type="Gene3D" id="1.10.1410.10">
    <property type="match status" value="1"/>
</dbReference>
<feature type="region of interest" description="Disordered" evidence="9">
    <location>
        <begin position="646"/>
        <end position="714"/>
    </location>
</feature>
<gene>
    <name evidence="12" type="ORF">ONB1V03_LOCUS11242</name>
</gene>
<evidence type="ECO:0000256" key="7">
    <source>
        <dbReference type="ARBA" id="ARBA00022842"/>
    </source>
</evidence>